<dbReference type="InterPro" id="IPR024467">
    <property type="entry name" value="Xre/MbcA/ParS-like_toxin-bd"/>
</dbReference>
<accession>A0A8H9LA61</accession>
<dbReference type="Pfam" id="PF20432">
    <property type="entry name" value="Xre-like-HTH"/>
    <property type="match status" value="1"/>
</dbReference>
<dbReference type="GO" id="GO:0003677">
    <property type="term" value="F:DNA binding"/>
    <property type="evidence" value="ECO:0007669"/>
    <property type="project" value="InterPro"/>
</dbReference>
<name>A0A8H9LA61_9DEIO</name>
<feature type="region of interest" description="Disordered" evidence="1">
    <location>
        <begin position="131"/>
        <end position="154"/>
    </location>
</feature>
<keyword evidence="5" id="KW-1185">Reference proteome</keyword>
<dbReference type="EMBL" id="BMQG01000015">
    <property type="protein sequence ID" value="GGM54571.1"/>
    <property type="molecule type" value="Genomic_DNA"/>
</dbReference>
<dbReference type="Pfam" id="PF09722">
    <property type="entry name" value="Xre_MbcA_ParS_C"/>
    <property type="match status" value="1"/>
</dbReference>
<feature type="domain" description="Antitoxin Xre/MbcA/ParS-like toxin-binding" evidence="2">
    <location>
        <begin position="91"/>
        <end position="131"/>
    </location>
</feature>
<sequence length="154" mass="17022">MSTQTLPDLSRRADRVRLSAALPAVIRMLDAWHLTRGQQAELLTLSVRTVQRASQGTAAPELGADQLTRLSLITGIHTAMHTLYTRTPDDWPKRPNDRYPFVGRTPLDLMLTSGIPGLLAVRRLLDGDRSGQYSVSPQARAEAARLPQTDLDLD</sequence>
<reference evidence="5" key="1">
    <citation type="journal article" date="2019" name="Int. J. Syst. Evol. Microbiol.">
        <title>The Global Catalogue of Microorganisms (GCM) 10K type strain sequencing project: providing services to taxonomists for standard genome sequencing and annotation.</title>
        <authorList>
            <consortium name="The Broad Institute Genomics Platform"/>
            <consortium name="The Broad Institute Genome Sequencing Center for Infectious Disease"/>
            <person name="Wu L."/>
            <person name="Ma J."/>
        </authorList>
    </citation>
    <scope>NUCLEOTIDE SEQUENCE [LARGE SCALE GENOMIC DNA]</scope>
    <source>
        <strain evidence="5">JCM 31047</strain>
    </source>
</reference>
<gene>
    <name evidence="4" type="ORF">GCM10008956_33070</name>
</gene>
<comment type="caution">
    <text evidence="4">The sequence shown here is derived from an EMBL/GenBank/DDBJ whole genome shotgun (WGS) entry which is preliminary data.</text>
</comment>
<evidence type="ECO:0000313" key="4">
    <source>
        <dbReference type="EMBL" id="GGM54571.1"/>
    </source>
</evidence>
<evidence type="ECO:0000259" key="3">
    <source>
        <dbReference type="Pfam" id="PF20432"/>
    </source>
</evidence>
<evidence type="ECO:0008006" key="6">
    <source>
        <dbReference type="Google" id="ProtNLM"/>
    </source>
</evidence>
<evidence type="ECO:0000313" key="5">
    <source>
        <dbReference type="Proteomes" id="UP000600547"/>
    </source>
</evidence>
<evidence type="ECO:0000256" key="1">
    <source>
        <dbReference type="SAM" id="MobiDB-lite"/>
    </source>
</evidence>
<dbReference type="AlphaFoldDB" id="A0A8H9LA61"/>
<dbReference type="Proteomes" id="UP000600547">
    <property type="component" value="Unassembled WGS sequence"/>
</dbReference>
<feature type="domain" description="Antitoxin Xre-like helix-turn-helix" evidence="3">
    <location>
        <begin position="19"/>
        <end position="73"/>
    </location>
</feature>
<proteinExistence type="predicted"/>
<dbReference type="RefSeq" id="WP_189062752.1">
    <property type="nucleotide sequence ID" value="NZ_BMQG01000015.1"/>
</dbReference>
<evidence type="ECO:0000259" key="2">
    <source>
        <dbReference type="Pfam" id="PF09722"/>
    </source>
</evidence>
<organism evidence="4 5">
    <name type="scientific">Deinococcus arenae</name>
    <dbReference type="NCBI Taxonomy" id="1452751"/>
    <lineage>
        <taxon>Bacteria</taxon>
        <taxon>Thermotogati</taxon>
        <taxon>Deinococcota</taxon>
        <taxon>Deinococci</taxon>
        <taxon>Deinococcales</taxon>
        <taxon>Deinococcaceae</taxon>
        <taxon>Deinococcus</taxon>
    </lineage>
</organism>
<protein>
    <recommendedName>
        <fullName evidence="6">Antitoxin Xre/MbcA/ParS-like toxin-binding domain-containing protein</fullName>
    </recommendedName>
</protein>
<dbReference type="InterPro" id="IPR046847">
    <property type="entry name" value="Xre-like_HTH"/>
</dbReference>